<organism evidence="3">
    <name type="scientific">marine metagenome</name>
    <dbReference type="NCBI Taxonomy" id="408172"/>
    <lineage>
        <taxon>unclassified sequences</taxon>
        <taxon>metagenomes</taxon>
        <taxon>ecological metagenomes</taxon>
    </lineage>
</organism>
<dbReference type="GO" id="GO:0030288">
    <property type="term" value="C:outer membrane-bounded periplasmic space"/>
    <property type="evidence" value="ECO:0007669"/>
    <property type="project" value="TreeGrafter"/>
</dbReference>
<dbReference type="InterPro" id="IPR036950">
    <property type="entry name" value="PBP_transglycosylase"/>
</dbReference>
<dbReference type="Pfam" id="PF00912">
    <property type="entry name" value="Transgly"/>
    <property type="match status" value="1"/>
</dbReference>
<dbReference type="InterPro" id="IPR050396">
    <property type="entry name" value="Glycosyltr_51/Transpeptidase"/>
</dbReference>
<dbReference type="PANTHER" id="PTHR32282">
    <property type="entry name" value="BINDING PROTEIN TRANSPEPTIDASE, PUTATIVE-RELATED"/>
    <property type="match status" value="1"/>
</dbReference>
<proteinExistence type="predicted"/>
<dbReference type="PANTHER" id="PTHR32282:SF15">
    <property type="entry name" value="PENICILLIN-BINDING PROTEIN 1C"/>
    <property type="match status" value="1"/>
</dbReference>
<dbReference type="SUPFAM" id="SSF53955">
    <property type="entry name" value="Lysozyme-like"/>
    <property type="match status" value="1"/>
</dbReference>
<name>A0A381W510_9ZZZZ</name>
<feature type="non-terminal residue" evidence="3">
    <location>
        <position position="170"/>
    </location>
</feature>
<dbReference type="InterPro" id="IPR023346">
    <property type="entry name" value="Lysozyme-like_dom_sf"/>
</dbReference>
<dbReference type="AlphaFoldDB" id="A0A381W510"/>
<protein>
    <recommendedName>
        <fullName evidence="2">Glycosyl transferase family 51 domain-containing protein</fullName>
    </recommendedName>
</protein>
<dbReference type="EMBL" id="UINC01010675">
    <property type="protein sequence ID" value="SVA47401.1"/>
    <property type="molecule type" value="Genomic_DNA"/>
</dbReference>
<dbReference type="GO" id="GO:0008955">
    <property type="term" value="F:peptidoglycan glycosyltransferase activity"/>
    <property type="evidence" value="ECO:0007669"/>
    <property type="project" value="TreeGrafter"/>
</dbReference>
<dbReference type="GO" id="GO:0009252">
    <property type="term" value="P:peptidoglycan biosynthetic process"/>
    <property type="evidence" value="ECO:0007669"/>
    <property type="project" value="TreeGrafter"/>
</dbReference>
<evidence type="ECO:0000256" key="1">
    <source>
        <dbReference type="ARBA" id="ARBA00022679"/>
    </source>
</evidence>
<reference evidence="3" key="1">
    <citation type="submission" date="2018-05" db="EMBL/GenBank/DDBJ databases">
        <authorList>
            <person name="Lanie J.A."/>
            <person name="Ng W.-L."/>
            <person name="Kazmierczak K.M."/>
            <person name="Andrzejewski T.M."/>
            <person name="Davidsen T.M."/>
            <person name="Wayne K.J."/>
            <person name="Tettelin H."/>
            <person name="Glass J.I."/>
            <person name="Rusch D."/>
            <person name="Podicherti R."/>
            <person name="Tsui H.-C.T."/>
            <person name="Winkler M.E."/>
        </authorList>
    </citation>
    <scope>NUCLEOTIDE SEQUENCE</scope>
</reference>
<evidence type="ECO:0000259" key="2">
    <source>
        <dbReference type="Pfam" id="PF00912"/>
    </source>
</evidence>
<accession>A0A381W510</accession>
<feature type="domain" description="Glycosyl transferase family 51" evidence="2">
    <location>
        <begin position="1"/>
        <end position="129"/>
    </location>
</feature>
<keyword evidence="1" id="KW-0808">Transferase</keyword>
<gene>
    <name evidence="3" type="ORF">METZ01_LOCUS100255</name>
</gene>
<evidence type="ECO:0000313" key="3">
    <source>
        <dbReference type="EMBL" id="SVA47401.1"/>
    </source>
</evidence>
<sequence>MVRALKENMVQGKIVSGASTLTQQMIRISYPRNRTYSKKFIEVLRSFRAEGHLSKEEILEVYLNRVPMGNNLTGVEAASRIYFTKTSSNLSLHETALLAALPKAPGTLNPYGNNKEKLKARRNWVLKRMYALGFISLEEKLRAEKKPILVSEKVFPFDAPHFVEMLDQNK</sequence>
<dbReference type="InterPro" id="IPR001264">
    <property type="entry name" value="Glyco_trans_51"/>
</dbReference>
<dbReference type="Gene3D" id="1.10.3810.10">
    <property type="entry name" value="Biosynthetic peptidoglycan transglycosylase-like"/>
    <property type="match status" value="1"/>
</dbReference>